<dbReference type="OrthoDB" id="5170782at2759"/>
<evidence type="ECO:0000313" key="2">
    <source>
        <dbReference type="Proteomes" id="UP000007796"/>
    </source>
</evidence>
<protein>
    <submittedName>
        <fullName evidence="1">Uncharacterized protein</fullName>
    </submittedName>
</protein>
<dbReference type="eggNOG" id="ENOG502RR30">
    <property type="taxonomic scope" value="Eukaryota"/>
</dbReference>
<keyword evidence="2" id="KW-1185">Reference proteome</keyword>
<gene>
    <name evidence="1" type="ORF">CMQ_2858</name>
</gene>
<dbReference type="Proteomes" id="UP000007796">
    <property type="component" value="Unassembled WGS sequence"/>
</dbReference>
<dbReference type="GeneID" id="25975893"/>
<name>F0XHT1_GROCL</name>
<sequence length="81" mass="9118">MARNYKPSHCNTTAQKPANWTDIRPHKYCGALDLGHEGRPNKTQTCAACQEVKAHMAGLVKRNTDMRRQAKMNWTSGTFEG</sequence>
<evidence type="ECO:0000313" key="1">
    <source>
        <dbReference type="EMBL" id="EFX02929.1"/>
    </source>
</evidence>
<dbReference type="AlphaFoldDB" id="F0XHT1"/>
<dbReference type="HOGENOM" id="CLU_196968_0_0_1"/>
<accession>F0XHT1</accession>
<dbReference type="RefSeq" id="XP_014172411.1">
    <property type="nucleotide sequence ID" value="XM_014316936.1"/>
</dbReference>
<dbReference type="InParanoid" id="F0XHT1"/>
<reference evidence="1 2" key="1">
    <citation type="journal article" date="2011" name="Proc. Natl. Acad. Sci. U.S.A.">
        <title>Genome and transcriptome analyses of the mountain pine beetle-fungal symbiont Grosmannia clavigera, a lodgepole pine pathogen.</title>
        <authorList>
            <person name="DiGuistini S."/>
            <person name="Wang Y."/>
            <person name="Liao N.Y."/>
            <person name="Taylor G."/>
            <person name="Tanguay P."/>
            <person name="Feau N."/>
            <person name="Henrissat B."/>
            <person name="Chan S.K."/>
            <person name="Hesse-Orce U."/>
            <person name="Alamouti S.M."/>
            <person name="Tsui C.K.M."/>
            <person name="Docking R.T."/>
            <person name="Levasseur A."/>
            <person name="Haridas S."/>
            <person name="Robertson G."/>
            <person name="Birol I."/>
            <person name="Holt R.A."/>
            <person name="Marra M.A."/>
            <person name="Hamelin R.C."/>
            <person name="Hirst M."/>
            <person name="Jones S.J.M."/>
            <person name="Bohlmann J."/>
            <person name="Breuil C."/>
        </authorList>
    </citation>
    <scope>NUCLEOTIDE SEQUENCE [LARGE SCALE GENOMIC DNA]</scope>
    <source>
        <strain evidence="2">kw1407 / UAMH 11150</strain>
    </source>
</reference>
<dbReference type="EMBL" id="GL629769">
    <property type="protein sequence ID" value="EFX02929.1"/>
    <property type="molecule type" value="Genomic_DNA"/>
</dbReference>
<organism evidence="2">
    <name type="scientific">Grosmannia clavigera (strain kw1407 / UAMH 11150)</name>
    <name type="common">Blue stain fungus</name>
    <name type="synonym">Graphiocladiella clavigera</name>
    <dbReference type="NCBI Taxonomy" id="655863"/>
    <lineage>
        <taxon>Eukaryota</taxon>
        <taxon>Fungi</taxon>
        <taxon>Dikarya</taxon>
        <taxon>Ascomycota</taxon>
        <taxon>Pezizomycotina</taxon>
        <taxon>Sordariomycetes</taxon>
        <taxon>Sordariomycetidae</taxon>
        <taxon>Ophiostomatales</taxon>
        <taxon>Ophiostomataceae</taxon>
        <taxon>Leptographium</taxon>
    </lineage>
</organism>
<proteinExistence type="predicted"/>